<keyword evidence="2" id="KW-1185">Reference proteome</keyword>
<dbReference type="AlphaFoldDB" id="A0A9W8IB68"/>
<dbReference type="PANTHER" id="PTHR43857">
    <property type="entry name" value="BLR7761 PROTEIN"/>
    <property type="match status" value="1"/>
</dbReference>
<accession>A0A9W8IB68</accession>
<evidence type="ECO:0000313" key="2">
    <source>
        <dbReference type="Proteomes" id="UP001139887"/>
    </source>
</evidence>
<sequence length="132" mass="14491">MDLNARTKVSSGGPYEDAVGYSRILCAGPFVYVAGTTAGSDGSPIPPTCKEQTSQAVEIIKSKLAQVGVKLDEVVRVRMFVVDIKRDWQDVSSVMNAYFAETRPVMTMVEVSQLIDEQMLIEIEMDAVRKQG</sequence>
<dbReference type="OrthoDB" id="686384at2759"/>
<gene>
    <name evidence="1" type="ORF">IWW36_000347</name>
</gene>
<proteinExistence type="predicted"/>
<dbReference type="Gene3D" id="3.30.1330.40">
    <property type="entry name" value="RutC-like"/>
    <property type="match status" value="1"/>
</dbReference>
<dbReference type="InterPro" id="IPR006175">
    <property type="entry name" value="YjgF/YER057c/UK114"/>
</dbReference>
<evidence type="ECO:0000313" key="1">
    <source>
        <dbReference type="EMBL" id="KAJ2852460.1"/>
    </source>
</evidence>
<dbReference type="Pfam" id="PF01042">
    <property type="entry name" value="Ribonuc_L-PSP"/>
    <property type="match status" value="1"/>
</dbReference>
<reference evidence="1" key="1">
    <citation type="submission" date="2022-07" db="EMBL/GenBank/DDBJ databases">
        <title>Phylogenomic reconstructions and comparative analyses of Kickxellomycotina fungi.</title>
        <authorList>
            <person name="Reynolds N.K."/>
            <person name="Stajich J.E."/>
            <person name="Barry K."/>
            <person name="Grigoriev I.V."/>
            <person name="Crous P."/>
            <person name="Smith M.E."/>
        </authorList>
    </citation>
    <scope>NUCLEOTIDE SEQUENCE</scope>
    <source>
        <strain evidence="1">NRRL 1566</strain>
    </source>
</reference>
<organism evidence="1 2">
    <name type="scientific">Coemansia brasiliensis</name>
    <dbReference type="NCBI Taxonomy" id="2650707"/>
    <lineage>
        <taxon>Eukaryota</taxon>
        <taxon>Fungi</taxon>
        <taxon>Fungi incertae sedis</taxon>
        <taxon>Zoopagomycota</taxon>
        <taxon>Kickxellomycotina</taxon>
        <taxon>Kickxellomycetes</taxon>
        <taxon>Kickxellales</taxon>
        <taxon>Kickxellaceae</taxon>
        <taxon>Coemansia</taxon>
    </lineage>
</organism>
<dbReference type="PANTHER" id="PTHR43857:SF1">
    <property type="entry name" value="YJGH FAMILY PROTEIN"/>
    <property type="match status" value="1"/>
</dbReference>
<name>A0A9W8IB68_9FUNG</name>
<dbReference type="SUPFAM" id="SSF55298">
    <property type="entry name" value="YjgF-like"/>
    <property type="match status" value="1"/>
</dbReference>
<dbReference type="EMBL" id="JANBUW010000003">
    <property type="protein sequence ID" value="KAJ2852460.1"/>
    <property type="molecule type" value="Genomic_DNA"/>
</dbReference>
<protein>
    <submittedName>
        <fullName evidence="1">Uncharacterized protein</fullName>
    </submittedName>
</protein>
<dbReference type="InterPro" id="IPR035959">
    <property type="entry name" value="RutC-like_sf"/>
</dbReference>
<dbReference type="Proteomes" id="UP001139887">
    <property type="component" value="Unassembled WGS sequence"/>
</dbReference>
<comment type="caution">
    <text evidence="1">The sequence shown here is derived from an EMBL/GenBank/DDBJ whole genome shotgun (WGS) entry which is preliminary data.</text>
</comment>